<feature type="compositionally biased region" description="Polar residues" evidence="1">
    <location>
        <begin position="10"/>
        <end position="28"/>
    </location>
</feature>
<protein>
    <submittedName>
        <fullName evidence="2">Uncharacterized protein</fullName>
    </submittedName>
</protein>
<feature type="region of interest" description="Disordered" evidence="1">
    <location>
        <begin position="1"/>
        <end position="31"/>
    </location>
</feature>
<evidence type="ECO:0000313" key="3">
    <source>
        <dbReference type="Proteomes" id="UP000567179"/>
    </source>
</evidence>
<evidence type="ECO:0000313" key="2">
    <source>
        <dbReference type="EMBL" id="KAF5327233.1"/>
    </source>
</evidence>
<dbReference type="Proteomes" id="UP000567179">
    <property type="component" value="Unassembled WGS sequence"/>
</dbReference>
<sequence>MADTDEANEATPSSPAGTLVLTEQSSQYPKPYRYTDGLYVSSLKAIDAEPSTQHSPNNILLVSMSGSEPSGWASTHALQTLGQDGMSTAPKKRRRLDDWPHRFNPSEPFKESNEIIRQEQEDASAKLYACPTHFCFHLPPSQSSIIFFSL</sequence>
<keyword evidence="3" id="KW-1185">Reference proteome</keyword>
<reference evidence="2 3" key="1">
    <citation type="journal article" date="2020" name="ISME J.">
        <title>Uncovering the hidden diversity of litter-decomposition mechanisms in mushroom-forming fungi.</title>
        <authorList>
            <person name="Floudas D."/>
            <person name="Bentzer J."/>
            <person name="Ahren D."/>
            <person name="Johansson T."/>
            <person name="Persson P."/>
            <person name="Tunlid A."/>
        </authorList>
    </citation>
    <scope>NUCLEOTIDE SEQUENCE [LARGE SCALE GENOMIC DNA]</scope>
    <source>
        <strain evidence="2 3">CBS 101986</strain>
    </source>
</reference>
<organism evidence="2 3">
    <name type="scientific">Psilocybe cf. subviscida</name>
    <dbReference type="NCBI Taxonomy" id="2480587"/>
    <lineage>
        <taxon>Eukaryota</taxon>
        <taxon>Fungi</taxon>
        <taxon>Dikarya</taxon>
        <taxon>Basidiomycota</taxon>
        <taxon>Agaricomycotina</taxon>
        <taxon>Agaricomycetes</taxon>
        <taxon>Agaricomycetidae</taxon>
        <taxon>Agaricales</taxon>
        <taxon>Agaricineae</taxon>
        <taxon>Strophariaceae</taxon>
        <taxon>Psilocybe</taxon>
    </lineage>
</organism>
<evidence type="ECO:0000256" key="1">
    <source>
        <dbReference type="SAM" id="MobiDB-lite"/>
    </source>
</evidence>
<name>A0A8H5BRG7_9AGAR</name>
<accession>A0A8H5BRG7</accession>
<feature type="region of interest" description="Disordered" evidence="1">
    <location>
        <begin position="80"/>
        <end position="114"/>
    </location>
</feature>
<comment type="caution">
    <text evidence="2">The sequence shown here is derived from an EMBL/GenBank/DDBJ whole genome shotgun (WGS) entry which is preliminary data.</text>
</comment>
<dbReference type="EMBL" id="JAACJJ010000014">
    <property type="protein sequence ID" value="KAF5327233.1"/>
    <property type="molecule type" value="Genomic_DNA"/>
</dbReference>
<proteinExistence type="predicted"/>
<dbReference type="AlphaFoldDB" id="A0A8H5BRG7"/>
<gene>
    <name evidence="2" type="ORF">D9619_004917</name>
</gene>